<accession>A0AAQ4CRP7</accession>
<dbReference type="GeneID" id="68866221"/>
<feature type="domain" description="Thioredoxin" evidence="2">
    <location>
        <begin position="43"/>
        <end position="189"/>
    </location>
</feature>
<dbReference type="InterPro" id="IPR013766">
    <property type="entry name" value="Thioredoxin_domain"/>
</dbReference>
<protein>
    <recommendedName>
        <fullName evidence="2">Thioredoxin domain-containing protein</fullName>
    </recommendedName>
</protein>
<keyword evidence="1" id="KW-0472">Membrane</keyword>
<dbReference type="PROSITE" id="PS51352">
    <property type="entry name" value="THIOREDOXIN_2"/>
    <property type="match status" value="1"/>
</dbReference>
<dbReference type="Pfam" id="PF08534">
    <property type="entry name" value="Redoxin"/>
    <property type="match status" value="1"/>
</dbReference>
<dbReference type="GO" id="GO:0016491">
    <property type="term" value="F:oxidoreductase activity"/>
    <property type="evidence" value="ECO:0007669"/>
    <property type="project" value="InterPro"/>
</dbReference>
<keyword evidence="1" id="KW-0812">Transmembrane</keyword>
<dbReference type="AlphaFoldDB" id="A0AAQ4CRP7"/>
<dbReference type="KEGG" id="scas:SACC_14950"/>
<dbReference type="RefSeq" id="WP_229572341.1">
    <property type="nucleotide sequence ID" value="NZ_AP025226.1"/>
</dbReference>
<gene>
    <name evidence="3" type="ORF">SACC_14950</name>
</gene>
<reference evidence="3 4" key="1">
    <citation type="journal article" date="2022" name="Microbiol. Resour. Announc.">
        <title>Complete Genome Sequence of the Hyperthermophilic and Acidophilic Archaeon Saccharolobus caldissimus Strain HS-3T.</title>
        <authorList>
            <person name="Sakai H.D."/>
            <person name="Kurosawa N."/>
        </authorList>
    </citation>
    <scope>NUCLEOTIDE SEQUENCE [LARGE SCALE GENOMIC DNA]</scope>
    <source>
        <strain evidence="3 4">JCM32116</strain>
    </source>
</reference>
<sequence length="203" mass="22848">MKKQNKRNKGLKHSRIAIYSAIFIVIFAIGLYFALSKSNNVGVAVGDIAPNATFTLINGTKINLYNFHGRYVLLYFIVTWCETCAEGVHILSQIIPTLASKNITVIVLESYSDLGYQGIPLNEFIKSYANSNITFYYGYATLAMTKEYNPKGYLDIYYLISPSGKIIYKNTNFPFTYPSLLNLINNINNDPIQSNSTLNKNCC</sequence>
<dbReference type="InterPro" id="IPR013740">
    <property type="entry name" value="Redoxin"/>
</dbReference>
<dbReference type="SUPFAM" id="SSF52833">
    <property type="entry name" value="Thioredoxin-like"/>
    <property type="match status" value="1"/>
</dbReference>
<dbReference type="Proteomes" id="UP001319921">
    <property type="component" value="Chromosome"/>
</dbReference>
<dbReference type="InterPro" id="IPR036249">
    <property type="entry name" value="Thioredoxin-like_sf"/>
</dbReference>
<dbReference type="EMBL" id="AP025226">
    <property type="protein sequence ID" value="BDB98478.1"/>
    <property type="molecule type" value="Genomic_DNA"/>
</dbReference>
<evidence type="ECO:0000313" key="4">
    <source>
        <dbReference type="Proteomes" id="UP001319921"/>
    </source>
</evidence>
<organism evidence="3 4">
    <name type="scientific">Saccharolobus caldissimus</name>
    <dbReference type="NCBI Taxonomy" id="1702097"/>
    <lineage>
        <taxon>Archaea</taxon>
        <taxon>Thermoproteota</taxon>
        <taxon>Thermoprotei</taxon>
        <taxon>Sulfolobales</taxon>
        <taxon>Sulfolobaceae</taxon>
        <taxon>Saccharolobus</taxon>
    </lineage>
</organism>
<evidence type="ECO:0000259" key="2">
    <source>
        <dbReference type="PROSITE" id="PS51352"/>
    </source>
</evidence>
<name>A0AAQ4CRP7_9CREN</name>
<keyword evidence="4" id="KW-1185">Reference proteome</keyword>
<feature type="transmembrane region" description="Helical" evidence="1">
    <location>
        <begin position="16"/>
        <end position="35"/>
    </location>
</feature>
<evidence type="ECO:0000313" key="3">
    <source>
        <dbReference type="EMBL" id="BDB98478.1"/>
    </source>
</evidence>
<proteinExistence type="predicted"/>
<dbReference type="Gene3D" id="3.40.30.10">
    <property type="entry name" value="Glutaredoxin"/>
    <property type="match status" value="1"/>
</dbReference>
<keyword evidence="1" id="KW-1133">Transmembrane helix</keyword>
<evidence type="ECO:0000256" key="1">
    <source>
        <dbReference type="SAM" id="Phobius"/>
    </source>
</evidence>